<name>A0A3N0GLL9_9ACTN</name>
<keyword evidence="2" id="KW-1185">Reference proteome</keyword>
<gene>
    <name evidence="1" type="ORF">EFL26_16765</name>
</gene>
<protein>
    <submittedName>
        <fullName evidence="1">Uncharacterized protein</fullName>
    </submittedName>
</protein>
<dbReference type="EMBL" id="RJSF01000043">
    <property type="protein sequence ID" value="RNM13076.1"/>
    <property type="molecule type" value="Genomic_DNA"/>
</dbReference>
<proteinExistence type="predicted"/>
<comment type="caution">
    <text evidence="1">The sequence shown here is derived from an EMBL/GenBank/DDBJ whole genome shotgun (WGS) entry which is preliminary data.</text>
</comment>
<reference evidence="1 2" key="1">
    <citation type="submission" date="2018-11" db="EMBL/GenBank/DDBJ databases">
        <authorList>
            <person name="Li F."/>
        </authorList>
    </citation>
    <scope>NUCLEOTIDE SEQUENCE [LARGE SCALE GENOMIC DNA]</scope>
    <source>
        <strain evidence="1 2">Gsoil 818</strain>
    </source>
</reference>
<sequence length="60" mass="6502">MSDQDVTAEVPETCPICGTEMQTATIDFDETNEPRAELNPGEMAQVAFCPNPDCPGKREA</sequence>
<evidence type="ECO:0000313" key="1">
    <source>
        <dbReference type="EMBL" id="RNM13076.1"/>
    </source>
</evidence>
<evidence type="ECO:0000313" key="2">
    <source>
        <dbReference type="Proteomes" id="UP000279994"/>
    </source>
</evidence>
<dbReference type="AlphaFoldDB" id="A0A3N0GLL9"/>
<dbReference type="OrthoDB" id="3748861at2"/>
<dbReference type="RefSeq" id="WP_123224050.1">
    <property type="nucleotide sequence ID" value="NZ_RJSF01000043.1"/>
</dbReference>
<organism evidence="1 2">
    <name type="scientific">Nocardioides pocheonensis</name>
    <dbReference type="NCBI Taxonomy" id="661485"/>
    <lineage>
        <taxon>Bacteria</taxon>
        <taxon>Bacillati</taxon>
        <taxon>Actinomycetota</taxon>
        <taxon>Actinomycetes</taxon>
        <taxon>Propionibacteriales</taxon>
        <taxon>Nocardioidaceae</taxon>
        <taxon>Nocardioides</taxon>
    </lineage>
</organism>
<accession>A0A3N0GLL9</accession>
<dbReference type="Proteomes" id="UP000279994">
    <property type="component" value="Unassembled WGS sequence"/>
</dbReference>